<sequence>MKRVVATACVTLAFTLPNPIAHAQDKVTVNNQQCVVSAEEQQAIQDFWDEIESQAREQRIAEIDKIIPDFAADIKRYDTEDAPIANELQQKLTEANVTETLAELSSKTSEFTQNPEFQTAYTYEQTIHAASSIGDDPSATVKQQLTEKQRTRLDEIRINVFDQGDTPLRYNARQHELKEALEACADEIAPPPTWPWYVLGCAIIAALIGARAWWNSRKPNRHAKAMQ</sequence>
<feature type="transmembrane region" description="Helical" evidence="1">
    <location>
        <begin position="194"/>
        <end position="214"/>
    </location>
</feature>
<reference evidence="3 4" key="1">
    <citation type="submission" date="2019-08" db="EMBL/GenBank/DDBJ databases">
        <authorList>
            <person name="Lei W."/>
        </authorList>
    </citation>
    <scope>NUCLEOTIDE SEQUENCE [LARGE SCALE GENOMIC DNA]</scope>
    <source>
        <strain evidence="3 4">CCUG 58627</strain>
    </source>
</reference>
<keyword evidence="4" id="KW-1185">Reference proteome</keyword>
<keyword evidence="1" id="KW-0812">Transmembrane</keyword>
<protein>
    <submittedName>
        <fullName evidence="3">DUF4381 domain-containing protein</fullName>
    </submittedName>
</protein>
<organism evidence="3 4">
    <name type="scientific">Corynebacterium canis</name>
    <dbReference type="NCBI Taxonomy" id="679663"/>
    <lineage>
        <taxon>Bacteria</taxon>
        <taxon>Bacillati</taxon>
        <taxon>Actinomycetota</taxon>
        <taxon>Actinomycetes</taxon>
        <taxon>Mycobacteriales</taxon>
        <taxon>Corynebacteriaceae</taxon>
        <taxon>Corynebacterium</taxon>
    </lineage>
</organism>
<evidence type="ECO:0000313" key="4">
    <source>
        <dbReference type="Proteomes" id="UP000320791"/>
    </source>
</evidence>
<dbReference type="EMBL" id="VOHM01000017">
    <property type="protein sequence ID" value="TWT24481.1"/>
    <property type="molecule type" value="Genomic_DNA"/>
</dbReference>
<name>A0A5C5UD36_9CORY</name>
<keyword evidence="1" id="KW-0472">Membrane</keyword>
<dbReference type="AlphaFoldDB" id="A0A5C5UD36"/>
<dbReference type="RefSeq" id="WP_146324688.1">
    <property type="nucleotide sequence ID" value="NZ_BAABLR010000008.1"/>
</dbReference>
<evidence type="ECO:0000256" key="2">
    <source>
        <dbReference type="SAM" id="SignalP"/>
    </source>
</evidence>
<gene>
    <name evidence="3" type="ORF">FRX94_08445</name>
</gene>
<keyword evidence="2" id="KW-0732">Signal</keyword>
<comment type="caution">
    <text evidence="3">The sequence shown here is derived from an EMBL/GenBank/DDBJ whole genome shotgun (WGS) entry which is preliminary data.</text>
</comment>
<dbReference type="Proteomes" id="UP000320791">
    <property type="component" value="Unassembled WGS sequence"/>
</dbReference>
<feature type="signal peptide" evidence="2">
    <location>
        <begin position="1"/>
        <end position="23"/>
    </location>
</feature>
<feature type="chain" id="PRO_5023004010" evidence="2">
    <location>
        <begin position="24"/>
        <end position="227"/>
    </location>
</feature>
<evidence type="ECO:0000256" key="1">
    <source>
        <dbReference type="SAM" id="Phobius"/>
    </source>
</evidence>
<proteinExistence type="predicted"/>
<keyword evidence="1" id="KW-1133">Transmembrane helix</keyword>
<accession>A0A5C5UD36</accession>
<evidence type="ECO:0000313" key="3">
    <source>
        <dbReference type="EMBL" id="TWT24481.1"/>
    </source>
</evidence>
<dbReference type="OrthoDB" id="4406449at2"/>